<dbReference type="GO" id="GO:0016279">
    <property type="term" value="F:protein-lysine N-methyltransferase activity"/>
    <property type="evidence" value="ECO:0007669"/>
    <property type="project" value="UniProtKB-UniRule"/>
</dbReference>
<dbReference type="Pfam" id="PF10294">
    <property type="entry name" value="Methyltransf_16"/>
    <property type="match status" value="1"/>
</dbReference>
<feature type="region of interest" description="Disordered" evidence="2">
    <location>
        <begin position="1"/>
        <end position="29"/>
    </location>
</feature>
<dbReference type="Proteomes" id="UP000092993">
    <property type="component" value="Unassembled WGS sequence"/>
</dbReference>
<comment type="caution">
    <text evidence="3">The sequence shown here is derived from an EMBL/GenBank/DDBJ whole genome shotgun (WGS) entry which is preliminary data.</text>
</comment>
<evidence type="ECO:0000256" key="2">
    <source>
        <dbReference type="SAM" id="MobiDB-lite"/>
    </source>
</evidence>
<keyword evidence="1" id="KW-0963">Cytoplasm</keyword>
<comment type="function">
    <text evidence="1">S-adenosyl-L-methionine-dependent protein-lysine N-methyltransferase that methylates elongation factor 1-alpha.</text>
</comment>
<accession>A0A1C7M4R7</accession>
<comment type="subcellular location">
    <subcellularLocation>
        <location evidence="1">Cytoplasm</location>
    </subcellularLocation>
</comment>
<feature type="binding site" evidence="1">
    <location>
        <position position="69"/>
    </location>
    <ligand>
        <name>S-adenosyl-L-methionine</name>
        <dbReference type="ChEBI" id="CHEBI:59789"/>
    </ligand>
</feature>
<evidence type="ECO:0000313" key="3">
    <source>
        <dbReference type="EMBL" id="OBZ71910.1"/>
    </source>
</evidence>
<dbReference type="OrthoDB" id="407325at2759"/>
<sequence>MDLAQEDDVDPLSHLRRDDDPDNIVPVQPPSIHDQTIKLSFSSHGDGLPSPIIITLAIDAAPGCGGIAWPAGEVLARYIAGRGSLNGKNVLELGSGTGLVDQAPLLPIMSRNVAINNLAQAVAVAELNWGEPVPQSLPTPDLILAADCVYFEPAFPLLVKTLIDLVHDASVEVLFCYKKRRKADKRFFTLLRKEFTWTEVADDPHRDFAGIFLSFNNTIPAGRLMSKYPVLQTVSRGFNISLLKPRASSIASRTAFSSRLLNMRSERNTPHDRVSPHNFSRCSVDLVMFIHTHSVLSR</sequence>
<protein>
    <recommendedName>
        <fullName evidence="1">Protein-lysine N-methyltransferase EFM6</fullName>
        <ecNumber evidence="1">2.1.1.-</ecNumber>
    </recommendedName>
    <alternativeName>
        <fullName evidence="1">Elongation factor methyltransferase 6</fullName>
    </alternativeName>
</protein>
<evidence type="ECO:0000256" key="1">
    <source>
        <dbReference type="HAMAP-Rule" id="MF_03198"/>
    </source>
</evidence>
<feature type="binding site" evidence="1">
    <location>
        <position position="146"/>
    </location>
    <ligand>
        <name>S-adenosyl-L-methionine</name>
        <dbReference type="ChEBI" id="CHEBI:59789"/>
    </ligand>
</feature>
<feature type="compositionally biased region" description="Acidic residues" evidence="2">
    <location>
        <begin position="1"/>
        <end position="10"/>
    </location>
</feature>
<feature type="binding site" evidence="1">
    <location>
        <position position="101"/>
    </location>
    <ligand>
        <name>S-adenosyl-L-methionine</name>
        <dbReference type="ChEBI" id="CHEBI:59789"/>
    </ligand>
</feature>
<feature type="binding site" evidence="1">
    <location>
        <begin position="94"/>
        <end position="96"/>
    </location>
    <ligand>
        <name>S-adenosyl-L-methionine</name>
        <dbReference type="ChEBI" id="CHEBI:59789"/>
    </ligand>
</feature>
<dbReference type="EC" id="2.1.1.-" evidence="1"/>
<evidence type="ECO:0000313" key="4">
    <source>
        <dbReference type="Proteomes" id="UP000092993"/>
    </source>
</evidence>
<dbReference type="InterPro" id="IPR019410">
    <property type="entry name" value="Methyltransf_16"/>
</dbReference>
<gene>
    <name evidence="1" type="primary">EFM6</name>
    <name evidence="3" type="ORF">A0H81_08267</name>
</gene>
<dbReference type="GO" id="GO:0005737">
    <property type="term" value="C:cytoplasm"/>
    <property type="evidence" value="ECO:0007669"/>
    <property type="project" value="UniProtKB-SubCell"/>
</dbReference>
<proteinExistence type="inferred from homology"/>
<organism evidence="3 4">
    <name type="scientific">Grifola frondosa</name>
    <name type="common">Maitake</name>
    <name type="synonym">Polyporus frondosus</name>
    <dbReference type="NCBI Taxonomy" id="5627"/>
    <lineage>
        <taxon>Eukaryota</taxon>
        <taxon>Fungi</taxon>
        <taxon>Dikarya</taxon>
        <taxon>Basidiomycota</taxon>
        <taxon>Agaricomycotina</taxon>
        <taxon>Agaricomycetes</taxon>
        <taxon>Polyporales</taxon>
        <taxon>Grifolaceae</taxon>
        <taxon>Grifola</taxon>
    </lineage>
</organism>
<dbReference type="STRING" id="5627.A0A1C7M4R7"/>
<dbReference type="EMBL" id="LUGG01000010">
    <property type="protein sequence ID" value="OBZ71910.1"/>
    <property type="molecule type" value="Genomic_DNA"/>
</dbReference>
<dbReference type="PANTHER" id="PTHR14614:SF132">
    <property type="entry name" value="PROTEIN-LYSINE METHYLTRANSFERASE C42C1.13"/>
    <property type="match status" value="1"/>
</dbReference>
<dbReference type="InterPro" id="IPR029063">
    <property type="entry name" value="SAM-dependent_MTases_sf"/>
</dbReference>
<comment type="similarity">
    <text evidence="1">Belongs to the class I-like SAM-binding methyltransferase superfamily. METTL21 family. EFM6 subfamily.</text>
</comment>
<dbReference type="PANTHER" id="PTHR14614">
    <property type="entry name" value="HEPATOCELLULAR CARCINOMA-ASSOCIATED ANTIGEN"/>
    <property type="match status" value="1"/>
</dbReference>
<keyword evidence="4" id="KW-1185">Reference proteome</keyword>
<name>A0A1C7M4R7_GRIFR</name>
<dbReference type="GO" id="GO:0032259">
    <property type="term" value="P:methylation"/>
    <property type="evidence" value="ECO:0007669"/>
    <property type="project" value="UniProtKB-KW"/>
</dbReference>
<dbReference type="InterPro" id="IPR033684">
    <property type="entry name" value="EFM6"/>
</dbReference>
<dbReference type="Gene3D" id="3.40.50.150">
    <property type="entry name" value="Vaccinia Virus protein VP39"/>
    <property type="match status" value="1"/>
</dbReference>
<feature type="binding site" evidence="1">
    <location>
        <position position="129"/>
    </location>
    <ligand>
        <name>S-adenosyl-L-methionine</name>
        <dbReference type="ChEBI" id="CHEBI:59789"/>
    </ligand>
</feature>
<keyword evidence="1" id="KW-0489">Methyltransferase</keyword>
<keyword evidence="1" id="KW-0949">S-adenosyl-L-methionine</keyword>
<dbReference type="HAMAP" id="MF_03198">
    <property type="entry name" value="Methyltr_EFM6"/>
    <property type="match status" value="1"/>
</dbReference>
<reference evidence="3 4" key="1">
    <citation type="submission" date="2016-03" db="EMBL/GenBank/DDBJ databases">
        <title>Whole genome sequencing of Grifola frondosa 9006-11.</title>
        <authorList>
            <person name="Min B."/>
            <person name="Park H."/>
            <person name="Kim J.-G."/>
            <person name="Cho H."/>
            <person name="Oh Y.-L."/>
            <person name="Kong W.-S."/>
            <person name="Choi I.-G."/>
        </authorList>
    </citation>
    <scope>NUCLEOTIDE SEQUENCE [LARGE SCALE GENOMIC DNA]</scope>
    <source>
        <strain evidence="3 4">9006-11</strain>
    </source>
</reference>
<keyword evidence="1" id="KW-0808">Transferase</keyword>
<dbReference type="SUPFAM" id="SSF53335">
    <property type="entry name" value="S-adenosyl-L-methionine-dependent methyltransferases"/>
    <property type="match status" value="1"/>
</dbReference>
<dbReference type="AlphaFoldDB" id="A0A1C7M4R7"/>